<evidence type="ECO:0000259" key="2">
    <source>
        <dbReference type="Pfam" id="PF23639"/>
    </source>
</evidence>
<organism evidence="3 4">
    <name type="scientific">Ahniella affigens</name>
    <dbReference type="NCBI Taxonomy" id="2021234"/>
    <lineage>
        <taxon>Bacteria</taxon>
        <taxon>Pseudomonadati</taxon>
        <taxon>Pseudomonadota</taxon>
        <taxon>Gammaproteobacteria</taxon>
        <taxon>Lysobacterales</taxon>
        <taxon>Rhodanobacteraceae</taxon>
        <taxon>Ahniella</taxon>
    </lineage>
</organism>
<feature type="domain" description="Toprim" evidence="1">
    <location>
        <begin position="249"/>
        <end position="356"/>
    </location>
</feature>
<accession>A0A2P1PZT8</accession>
<dbReference type="InterPro" id="IPR055570">
    <property type="entry name" value="DUF7146"/>
</dbReference>
<geneLocation type="plasmid" evidence="3">
    <name>unnamed</name>
</geneLocation>
<gene>
    <name evidence="3" type="ORF">C7S18_23975</name>
</gene>
<dbReference type="Pfam" id="PF13362">
    <property type="entry name" value="Toprim_3"/>
    <property type="match status" value="1"/>
</dbReference>
<evidence type="ECO:0000259" key="1">
    <source>
        <dbReference type="Pfam" id="PF13362"/>
    </source>
</evidence>
<dbReference type="OrthoDB" id="8967890at2"/>
<dbReference type="AlphaFoldDB" id="A0A2P1PZT8"/>
<proteinExistence type="predicted"/>
<dbReference type="Pfam" id="PF23639">
    <property type="entry name" value="DUF7146"/>
    <property type="match status" value="1"/>
</dbReference>
<dbReference type="InterPro" id="IPR006171">
    <property type="entry name" value="TOPRIM_dom"/>
</dbReference>
<keyword evidence="4" id="KW-1185">Reference proteome</keyword>
<evidence type="ECO:0000313" key="3">
    <source>
        <dbReference type="EMBL" id="AVQ00360.1"/>
    </source>
</evidence>
<reference evidence="3 4" key="2">
    <citation type="submission" date="2018-03" db="EMBL/GenBank/DDBJ databases">
        <authorList>
            <person name="Keele B.F."/>
        </authorList>
    </citation>
    <scope>NUCLEOTIDE SEQUENCE [LARGE SCALE GENOMIC DNA]</scope>
    <source>
        <strain evidence="3 4">D13</strain>
        <plasmid evidence="4">Plasmid unnamed</plasmid>
    </source>
</reference>
<sequence>MKLEKEDILRMAEGHWSSVMAALVPSVDWAHLCARPDRNETSCPIHGGNSGKAFRVGKQFQVNGTTLCHSCGPMDGLELIRAVNCYSFPQVLEAIYEALGGRVVVPVVNRTPVAPTPLRTPAEDQQLRNYLGRVWNESIPLSHPDAGPARLWFRNRGLPGWVPAVDSVRFHRALPYRHKEEEIGKYPCLVSRVLDRDGRLVTLHRGWITNKGEKPDLPGDTRKSLPIPTDCRVMGAATPLRSVADDVVLHVAEGLETTASVDVITLGRNSVWSCRTAGGLANVDIPASTKLVCIWADRDRDQVRGNDTILGGAGLESARELYSRVVANGLTALMIVPPDAIPKSSKSLDWNDMLLHFGVTRIREHGDFATRLDAAIANVLKGQQV</sequence>
<dbReference type="Proteomes" id="UP000241074">
    <property type="component" value="Plasmid unnamed"/>
</dbReference>
<dbReference type="KEGG" id="xba:C7S18_23975"/>
<keyword evidence="3" id="KW-0614">Plasmid</keyword>
<protein>
    <submittedName>
        <fullName evidence="3">Uncharacterized protein</fullName>
    </submittedName>
</protein>
<reference evidence="3 4" key="1">
    <citation type="submission" date="2018-03" db="EMBL/GenBank/DDBJ databases">
        <title>Ahniella affigens gen. nov., sp. nov., a gammaproteobacterium isolated from sandy soil near a stream.</title>
        <authorList>
            <person name="Ko Y."/>
            <person name="Kim J.-H."/>
        </authorList>
    </citation>
    <scope>NUCLEOTIDE SEQUENCE [LARGE SCALE GENOMIC DNA]</scope>
    <source>
        <strain evidence="3 4">D13</strain>
        <plasmid evidence="4">Plasmid unnamed</plasmid>
    </source>
</reference>
<dbReference type="EMBL" id="CP027861">
    <property type="protein sequence ID" value="AVQ00360.1"/>
    <property type="molecule type" value="Genomic_DNA"/>
</dbReference>
<feature type="domain" description="DUF7146" evidence="2">
    <location>
        <begin position="128"/>
        <end position="225"/>
    </location>
</feature>
<evidence type="ECO:0000313" key="4">
    <source>
        <dbReference type="Proteomes" id="UP000241074"/>
    </source>
</evidence>
<name>A0A2P1PZT8_9GAMM</name>